<sequence>FLRYLRCLCGDFVAFLPFLDSATLLDVLCDFLCGGYMAIFVVALRRSLWWLYGGLYS</sequence>
<comment type="caution">
    <text evidence="2">The sequence shown here is derived from an EMBL/GenBank/DDBJ whole genome shotgun (WGS) entry which is preliminary data.</text>
</comment>
<protein>
    <submittedName>
        <fullName evidence="2">4470_t:CDS:1</fullName>
    </submittedName>
</protein>
<proteinExistence type="predicted"/>
<dbReference type="AlphaFoldDB" id="A0A9N9NYL1"/>
<evidence type="ECO:0000313" key="3">
    <source>
        <dbReference type="Proteomes" id="UP000789508"/>
    </source>
</evidence>
<evidence type="ECO:0000313" key="2">
    <source>
        <dbReference type="EMBL" id="CAG8768556.1"/>
    </source>
</evidence>
<feature type="non-terminal residue" evidence="2">
    <location>
        <position position="57"/>
    </location>
</feature>
<accession>A0A9N9NYL1</accession>
<organism evidence="2 3">
    <name type="scientific">Ambispora leptoticha</name>
    <dbReference type="NCBI Taxonomy" id="144679"/>
    <lineage>
        <taxon>Eukaryota</taxon>
        <taxon>Fungi</taxon>
        <taxon>Fungi incertae sedis</taxon>
        <taxon>Mucoromycota</taxon>
        <taxon>Glomeromycotina</taxon>
        <taxon>Glomeromycetes</taxon>
        <taxon>Archaeosporales</taxon>
        <taxon>Ambisporaceae</taxon>
        <taxon>Ambispora</taxon>
    </lineage>
</organism>
<evidence type="ECO:0000256" key="1">
    <source>
        <dbReference type="SAM" id="Phobius"/>
    </source>
</evidence>
<name>A0A9N9NYL1_9GLOM</name>
<feature type="transmembrane region" description="Helical" evidence="1">
    <location>
        <begin position="22"/>
        <end position="44"/>
    </location>
</feature>
<reference evidence="2" key="1">
    <citation type="submission" date="2021-06" db="EMBL/GenBank/DDBJ databases">
        <authorList>
            <person name="Kallberg Y."/>
            <person name="Tangrot J."/>
            <person name="Rosling A."/>
        </authorList>
    </citation>
    <scope>NUCLEOTIDE SEQUENCE</scope>
    <source>
        <strain evidence="2">FL130A</strain>
    </source>
</reference>
<gene>
    <name evidence="2" type="ORF">ALEPTO_LOCUS14013</name>
</gene>
<keyword evidence="1" id="KW-0472">Membrane</keyword>
<dbReference type="EMBL" id="CAJVPS010050875">
    <property type="protein sequence ID" value="CAG8768556.1"/>
    <property type="molecule type" value="Genomic_DNA"/>
</dbReference>
<dbReference type="Proteomes" id="UP000789508">
    <property type="component" value="Unassembled WGS sequence"/>
</dbReference>
<feature type="non-terminal residue" evidence="2">
    <location>
        <position position="1"/>
    </location>
</feature>
<keyword evidence="1" id="KW-1133">Transmembrane helix</keyword>
<keyword evidence="3" id="KW-1185">Reference proteome</keyword>
<keyword evidence="1" id="KW-0812">Transmembrane</keyword>